<dbReference type="AlphaFoldDB" id="A0A6A4JHF9"/>
<proteinExistence type="predicted"/>
<dbReference type="Gene3D" id="3.80.10.10">
    <property type="entry name" value="Ribonuclease Inhibitor"/>
    <property type="match status" value="1"/>
</dbReference>
<evidence type="ECO:0000313" key="2">
    <source>
        <dbReference type="EMBL" id="KAF6205320.1"/>
    </source>
</evidence>
<feature type="region of interest" description="Disordered" evidence="1">
    <location>
        <begin position="427"/>
        <end position="458"/>
    </location>
</feature>
<keyword evidence="3" id="KW-1185">Reference proteome</keyword>
<dbReference type="Pfam" id="PF13516">
    <property type="entry name" value="LRR_6"/>
    <property type="match status" value="2"/>
</dbReference>
<dbReference type="SUPFAM" id="SSF52047">
    <property type="entry name" value="RNI-like"/>
    <property type="match status" value="1"/>
</dbReference>
<dbReference type="PANTHER" id="PTHR46984:SF1">
    <property type="entry name" value="LEUCINE-RICH REPEAT-CONTAINING PROTEIN 71"/>
    <property type="match status" value="1"/>
</dbReference>
<feature type="compositionally biased region" description="Basic residues" evidence="1">
    <location>
        <begin position="441"/>
        <end position="451"/>
    </location>
</feature>
<sequence>MSAPRRSRTASQMLGSFAELKVKWQLWCEEEGVNDPPNLVKVDSVKRARHSVVPIVEQSPEEYVKLCSVDNQAEEAQRDSTTTILVQFENVEPFALKGVQVQGKLVSAPLSCAVGRIIEFYPSITTLKLIKCSLVAESIHLLGYLLQNSSVTHLYLDENAIAYQNYYLILENNEKLLHFSLRLNMINDCGAEYLGRSLQYKHPHHQILRSLNLNCNLIDDEGACALAKALRWNRNLTCLALAGNRIGDKGGIALARMFLPFQLTQQELEFRAELLCNRLLEVKTAMEESARNSKKATSKENIDEKGQPPEYPGESGDLNDVMLYYYNLEKWAEDKVPLVTNPIVSDVIETEDGNYLSKGNDALWYLNLSYNLITEDALLVFAEAFRHQESSIAEFDRKLWGFLYEGNPYDPDHPVIEELETYLNPHRSKMSLQGQGDGSRKGSKASLKSRKSVIEKKT</sequence>
<accession>A0A6A4JHF9</accession>
<evidence type="ECO:0000313" key="3">
    <source>
        <dbReference type="Proteomes" id="UP000466442"/>
    </source>
</evidence>
<comment type="caution">
    <text evidence="2">The sequence shown here is derived from an EMBL/GenBank/DDBJ whole genome shotgun (WGS) entry which is preliminary data.</text>
</comment>
<feature type="compositionally biased region" description="Basic and acidic residues" evidence="1">
    <location>
        <begin position="290"/>
        <end position="307"/>
    </location>
</feature>
<dbReference type="InterPro" id="IPR032675">
    <property type="entry name" value="LRR_dom_sf"/>
</dbReference>
<name>A0A6A4JHF9_APOLU</name>
<dbReference type="PANTHER" id="PTHR46984">
    <property type="entry name" value="LEUCINE-RICH REPEAT-CONTAINING PROTEIN 71"/>
    <property type="match status" value="1"/>
</dbReference>
<gene>
    <name evidence="2" type="ORF">GE061_019490</name>
</gene>
<dbReference type="InterPro" id="IPR001611">
    <property type="entry name" value="Leu-rich_rpt"/>
</dbReference>
<evidence type="ECO:0000256" key="1">
    <source>
        <dbReference type="SAM" id="MobiDB-lite"/>
    </source>
</evidence>
<dbReference type="OrthoDB" id="6630311at2759"/>
<dbReference type="EMBL" id="WIXP02000009">
    <property type="protein sequence ID" value="KAF6205320.1"/>
    <property type="molecule type" value="Genomic_DNA"/>
</dbReference>
<reference evidence="2" key="1">
    <citation type="journal article" date="2021" name="Mol. Ecol. Resour.">
        <title>Apolygus lucorum genome provides insights into omnivorousness and mesophyll feeding.</title>
        <authorList>
            <person name="Liu Y."/>
            <person name="Liu H."/>
            <person name="Wang H."/>
            <person name="Huang T."/>
            <person name="Liu B."/>
            <person name="Yang B."/>
            <person name="Yin L."/>
            <person name="Li B."/>
            <person name="Zhang Y."/>
            <person name="Zhang S."/>
            <person name="Jiang F."/>
            <person name="Zhang X."/>
            <person name="Ren Y."/>
            <person name="Wang B."/>
            <person name="Wang S."/>
            <person name="Lu Y."/>
            <person name="Wu K."/>
            <person name="Fan W."/>
            <person name="Wang G."/>
        </authorList>
    </citation>
    <scope>NUCLEOTIDE SEQUENCE</scope>
    <source>
        <strain evidence="2">12Hb</strain>
    </source>
</reference>
<dbReference type="SMART" id="SM00368">
    <property type="entry name" value="LRR_RI"/>
    <property type="match status" value="4"/>
</dbReference>
<protein>
    <submittedName>
        <fullName evidence="2">Uncharacterized protein</fullName>
    </submittedName>
</protein>
<organism evidence="2 3">
    <name type="scientific">Apolygus lucorum</name>
    <name type="common">Small green plant bug</name>
    <name type="synonym">Lygocoris lucorum</name>
    <dbReference type="NCBI Taxonomy" id="248454"/>
    <lineage>
        <taxon>Eukaryota</taxon>
        <taxon>Metazoa</taxon>
        <taxon>Ecdysozoa</taxon>
        <taxon>Arthropoda</taxon>
        <taxon>Hexapoda</taxon>
        <taxon>Insecta</taxon>
        <taxon>Pterygota</taxon>
        <taxon>Neoptera</taxon>
        <taxon>Paraneoptera</taxon>
        <taxon>Hemiptera</taxon>
        <taxon>Heteroptera</taxon>
        <taxon>Panheteroptera</taxon>
        <taxon>Cimicomorpha</taxon>
        <taxon>Miridae</taxon>
        <taxon>Mirini</taxon>
        <taxon>Apolygus</taxon>
    </lineage>
</organism>
<feature type="region of interest" description="Disordered" evidence="1">
    <location>
        <begin position="290"/>
        <end position="315"/>
    </location>
</feature>
<dbReference type="Proteomes" id="UP000466442">
    <property type="component" value="Linkage Group LG9"/>
</dbReference>
<dbReference type="InterPro" id="IPR053040">
    <property type="entry name" value="LRR-containing_protein_71"/>
</dbReference>